<reference evidence="1" key="1">
    <citation type="submission" date="2021-08" db="EMBL/GenBank/DDBJ databases">
        <title>WGS assembly of Ceratopteris richardii.</title>
        <authorList>
            <person name="Marchant D.B."/>
            <person name="Chen G."/>
            <person name="Jenkins J."/>
            <person name="Shu S."/>
            <person name="Leebens-Mack J."/>
            <person name="Grimwood J."/>
            <person name="Schmutz J."/>
            <person name="Soltis P."/>
            <person name="Soltis D."/>
            <person name="Chen Z.-H."/>
        </authorList>
    </citation>
    <scope>NUCLEOTIDE SEQUENCE</scope>
    <source>
        <strain evidence="1">Whitten #5841</strain>
        <tissue evidence="1">Leaf</tissue>
    </source>
</reference>
<dbReference type="EMBL" id="CM035409">
    <property type="protein sequence ID" value="KAH7440135.1"/>
    <property type="molecule type" value="Genomic_DNA"/>
</dbReference>
<dbReference type="EMBL" id="CM035409">
    <property type="protein sequence ID" value="KAH7440140.1"/>
    <property type="molecule type" value="Genomic_DNA"/>
</dbReference>
<proteinExistence type="predicted"/>
<protein>
    <submittedName>
        <fullName evidence="1">Uncharacterized protein</fullName>
    </submittedName>
</protein>
<evidence type="ECO:0000313" key="1">
    <source>
        <dbReference type="EMBL" id="KAH7440137.1"/>
    </source>
</evidence>
<dbReference type="OrthoDB" id="1939710at2759"/>
<name>A0A8T2UVF0_CERRI</name>
<dbReference type="Pfam" id="PF12043">
    <property type="entry name" value="DUF3527"/>
    <property type="match status" value="2"/>
</dbReference>
<dbReference type="AlphaFoldDB" id="A0A8T2UVF0"/>
<organism evidence="1 2">
    <name type="scientific">Ceratopteris richardii</name>
    <name type="common">Triangle waterfern</name>
    <dbReference type="NCBI Taxonomy" id="49495"/>
    <lineage>
        <taxon>Eukaryota</taxon>
        <taxon>Viridiplantae</taxon>
        <taxon>Streptophyta</taxon>
        <taxon>Embryophyta</taxon>
        <taxon>Tracheophyta</taxon>
        <taxon>Polypodiopsida</taxon>
        <taxon>Polypodiidae</taxon>
        <taxon>Polypodiales</taxon>
        <taxon>Pteridineae</taxon>
        <taxon>Pteridaceae</taxon>
        <taxon>Parkerioideae</taxon>
        <taxon>Ceratopteris</taxon>
    </lineage>
</organism>
<accession>A0A8T2UVF0</accession>
<gene>
    <name evidence="1" type="ORF">KP509_04G093300</name>
</gene>
<keyword evidence="2" id="KW-1185">Reference proteome</keyword>
<dbReference type="PANTHER" id="PTHR31390:SF2">
    <property type="entry name" value="EXPRESSED PROTEIN"/>
    <property type="match status" value="1"/>
</dbReference>
<dbReference type="PANTHER" id="PTHR31390">
    <property type="entry name" value="EXPRESSED PROTEIN"/>
    <property type="match status" value="1"/>
</dbReference>
<dbReference type="EMBL" id="CM035409">
    <property type="protein sequence ID" value="KAH7440137.1"/>
    <property type="molecule type" value="Genomic_DNA"/>
</dbReference>
<dbReference type="InterPro" id="IPR021916">
    <property type="entry name" value="DUF3527"/>
</dbReference>
<comment type="caution">
    <text evidence="1">The sequence shown here is derived from an EMBL/GenBank/DDBJ whole genome shotgun (WGS) entry which is preliminary data.</text>
</comment>
<evidence type="ECO:0000313" key="2">
    <source>
        <dbReference type="Proteomes" id="UP000825935"/>
    </source>
</evidence>
<sequence length="595" mass="65429">MHDIAFLQGKLVPDEVKDDSDRNCQIMCGEESGNPQCISSKAQNAGHKLDIHYGRVSGNNLGKSSAIGTWAALVSNPACRLSTSAFGLPEAMSTKDTRNLSCKEKTPTFASHLELTGNVLSQSGPLGAHREVSVITSACQSLSLQTSPHNHSNENFRLNTGSLSVVDPVPYGMSQGFLHHTFKDGVPYYELHLDDYEEILTAKVCLEHCILGRYEELWVFKETKKEKKKNYGWRNWSRKKKLDVTLMGKMKISSAVCFDKQNLSLKSECILLRVGLDEPVVNKSLNDSTKWHLPFSRVACFPRDANCSACLLPALNLIAPCLLPKNFSGSKVAHRTEGPIQFGDFKQSIQTARYDAERQDTSDCLSSNGKYSHLELAAVIVDVPLQMQSGPVTYKEQCQTCITVILPSGNHGMPLCDLEGPSPLVNRWREGGTCDCNGWDLGCGFMVLSSGAGNFKLENPEDDYQCGLLRLCKQGTEKGEVLCSLLSQPDGIIALGFRAPLSPMQAFAIAVATLHSQTGKVYTVCNSVWKSFTGKTYNQDKDGESKMPVKSAEFKSKVVISSDLKHPQTLQTEIASENSFLRMQACNVAMAFERV</sequence>
<dbReference type="Proteomes" id="UP000825935">
    <property type="component" value="Chromosome 4"/>
</dbReference>
<dbReference type="EMBL" id="CM035409">
    <property type="protein sequence ID" value="KAH7440136.1"/>
    <property type="molecule type" value="Genomic_DNA"/>
</dbReference>